<name>A0A9P4UJU6_9PEZI</name>
<dbReference type="InterPro" id="IPR012338">
    <property type="entry name" value="Beta-lactam/transpept-like"/>
</dbReference>
<dbReference type="SUPFAM" id="SSF56601">
    <property type="entry name" value="beta-lactamase/transpeptidase-like"/>
    <property type="match status" value="1"/>
</dbReference>
<keyword evidence="2" id="KW-0378">Hydrolase</keyword>
<evidence type="ECO:0000313" key="5">
    <source>
        <dbReference type="Proteomes" id="UP000799441"/>
    </source>
</evidence>
<dbReference type="InterPro" id="IPR050789">
    <property type="entry name" value="Diverse_Enzym_Activities"/>
</dbReference>
<sequence length="398" mass="42245">MASIESILAKAVSDGSIPNAVVFATSGDGSFKYSHATGPATLDPGAPSVTEDTIYLLASSTKIFTSIAALQLVEKGLVTLDEDLSAKLPELAAKKILTAMDKNNGPTFADRTKPITLRQLLTHTSGIPYDVSSELTSSYREYVGKPKTWGATVSERAGWPLMFEPGSKWAYGMGLDWAGKLVEILSGDDLDTYMRGNMFAAVGASDITFWPDRSPDTKARKAALTLRGPGGKLVPFTQPSIVDGATDAFGGHGAFASMRDYIKVLHSILAQDGRLLRPATAELLFAPQLSDELARSLAEFKASPGGQLFIGEFAPGVPLQHGLGGVVFTKSDDGKRARGTLGWGGVCNTYWIIDREADIALAFGTQVIPPGDKAVASVISQVERAVYRLAGKTVKSEV</sequence>
<dbReference type="Pfam" id="PF00144">
    <property type="entry name" value="Beta-lactamase"/>
    <property type="match status" value="1"/>
</dbReference>
<dbReference type="GO" id="GO:0016787">
    <property type="term" value="F:hydrolase activity"/>
    <property type="evidence" value="ECO:0007669"/>
    <property type="project" value="UniProtKB-KW"/>
</dbReference>
<dbReference type="PANTHER" id="PTHR43283:SF17">
    <property type="entry name" value="(LOVD), PUTATIVE (AFU_ORTHOLOGUE AFUA_5G00920)-RELATED"/>
    <property type="match status" value="1"/>
</dbReference>
<evidence type="ECO:0000313" key="4">
    <source>
        <dbReference type="EMBL" id="KAF2716068.1"/>
    </source>
</evidence>
<dbReference type="Gene3D" id="3.40.710.10">
    <property type="entry name" value="DD-peptidase/beta-lactamase superfamily"/>
    <property type="match status" value="1"/>
</dbReference>
<reference evidence="4" key="1">
    <citation type="journal article" date="2020" name="Stud. Mycol.">
        <title>101 Dothideomycetes genomes: a test case for predicting lifestyles and emergence of pathogens.</title>
        <authorList>
            <person name="Haridas S."/>
            <person name="Albert R."/>
            <person name="Binder M."/>
            <person name="Bloem J."/>
            <person name="Labutti K."/>
            <person name="Salamov A."/>
            <person name="Andreopoulos B."/>
            <person name="Baker S."/>
            <person name="Barry K."/>
            <person name="Bills G."/>
            <person name="Bluhm B."/>
            <person name="Cannon C."/>
            <person name="Castanera R."/>
            <person name="Culley D."/>
            <person name="Daum C."/>
            <person name="Ezra D."/>
            <person name="Gonzalez J."/>
            <person name="Henrissat B."/>
            <person name="Kuo A."/>
            <person name="Liang C."/>
            <person name="Lipzen A."/>
            <person name="Lutzoni F."/>
            <person name="Magnuson J."/>
            <person name="Mondo S."/>
            <person name="Nolan M."/>
            <person name="Ohm R."/>
            <person name="Pangilinan J."/>
            <person name="Park H.-J."/>
            <person name="Ramirez L."/>
            <person name="Alfaro M."/>
            <person name="Sun H."/>
            <person name="Tritt A."/>
            <person name="Yoshinaga Y."/>
            <person name="Zwiers L.-H."/>
            <person name="Turgeon B."/>
            <person name="Goodwin S."/>
            <person name="Spatafora J."/>
            <person name="Crous P."/>
            <person name="Grigoriev I."/>
        </authorList>
    </citation>
    <scope>NUCLEOTIDE SEQUENCE</scope>
    <source>
        <strain evidence="4">CBS 116435</strain>
    </source>
</reference>
<proteinExistence type="inferred from homology"/>
<dbReference type="PANTHER" id="PTHR43283">
    <property type="entry name" value="BETA-LACTAMASE-RELATED"/>
    <property type="match status" value="1"/>
</dbReference>
<dbReference type="OrthoDB" id="428260at2759"/>
<dbReference type="Proteomes" id="UP000799441">
    <property type="component" value="Unassembled WGS sequence"/>
</dbReference>
<dbReference type="InterPro" id="IPR001466">
    <property type="entry name" value="Beta-lactam-related"/>
</dbReference>
<evidence type="ECO:0000256" key="1">
    <source>
        <dbReference type="ARBA" id="ARBA00009009"/>
    </source>
</evidence>
<protein>
    <submittedName>
        <fullName evidence="4">Beta-lactamase/transpeptidase-like protein</fullName>
    </submittedName>
</protein>
<keyword evidence="5" id="KW-1185">Reference proteome</keyword>
<dbReference type="EMBL" id="MU003900">
    <property type="protein sequence ID" value="KAF2716068.1"/>
    <property type="molecule type" value="Genomic_DNA"/>
</dbReference>
<comment type="similarity">
    <text evidence="1">Belongs to the class-A beta-lactamase family.</text>
</comment>
<feature type="domain" description="Beta-lactamase-related" evidence="3">
    <location>
        <begin position="9"/>
        <end position="366"/>
    </location>
</feature>
<evidence type="ECO:0000259" key="3">
    <source>
        <dbReference type="Pfam" id="PF00144"/>
    </source>
</evidence>
<dbReference type="AlphaFoldDB" id="A0A9P4UJU6"/>
<organism evidence="4 5">
    <name type="scientific">Polychaeton citri CBS 116435</name>
    <dbReference type="NCBI Taxonomy" id="1314669"/>
    <lineage>
        <taxon>Eukaryota</taxon>
        <taxon>Fungi</taxon>
        <taxon>Dikarya</taxon>
        <taxon>Ascomycota</taxon>
        <taxon>Pezizomycotina</taxon>
        <taxon>Dothideomycetes</taxon>
        <taxon>Dothideomycetidae</taxon>
        <taxon>Capnodiales</taxon>
        <taxon>Capnodiaceae</taxon>
        <taxon>Polychaeton</taxon>
    </lineage>
</organism>
<comment type="caution">
    <text evidence="4">The sequence shown here is derived from an EMBL/GenBank/DDBJ whole genome shotgun (WGS) entry which is preliminary data.</text>
</comment>
<accession>A0A9P4UJU6</accession>
<evidence type="ECO:0000256" key="2">
    <source>
        <dbReference type="ARBA" id="ARBA00022801"/>
    </source>
</evidence>
<gene>
    <name evidence="4" type="ORF">K431DRAFT_236214</name>
</gene>